<dbReference type="Gene3D" id="3.10.110.10">
    <property type="entry name" value="Ubiquitin Conjugating Enzyme"/>
    <property type="match status" value="1"/>
</dbReference>
<reference evidence="5 6" key="1">
    <citation type="journal article" date="2012" name="BMC Genomics">
        <title>Comparative genomics of the white-rot fungi, Phanerochaete carnosa and P. chrysosporium, to elucidate the genetic basis of the distinct wood types they colonize.</title>
        <authorList>
            <person name="Suzuki H."/>
            <person name="MacDonald J."/>
            <person name="Syed K."/>
            <person name="Salamov A."/>
            <person name="Hori C."/>
            <person name="Aerts A."/>
            <person name="Henrissat B."/>
            <person name="Wiebenga A."/>
            <person name="vanKuyk P.A."/>
            <person name="Barry K."/>
            <person name="Lindquist E."/>
            <person name="LaButti K."/>
            <person name="Lapidus A."/>
            <person name="Lucas S."/>
            <person name="Coutinho P."/>
            <person name="Gong Y."/>
            <person name="Samejima M."/>
            <person name="Mahadevan R."/>
            <person name="Abou-Zaid M."/>
            <person name="de Vries R.P."/>
            <person name="Igarashi K."/>
            <person name="Yadav J.S."/>
            <person name="Grigoriev I.V."/>
            <person name="Master E.R."/>
        </authorList>
    </citation>
    <scope>NUCLEOTIDE SEQUENCE [LARGE SCALE GENOMIC DNA]</scope>
    <source>
        <strain evidence="5 6">HHB-10118-sp</strain>
    </source>
</reference>
<dbReference type="PROSITE" id="PS50127">
    <property type="entry name" value="UBC_2"/>
    <property type="match status" value="1"/>
</dbReference>
<evidence type="ECO:0000256" key="3">
    <source>
        <dbReference type="SAM" id="MobiDB-lite"/>
    </source>
</evidence>
<dbReference type="KEGG" id="pco:PHACADRAFT_247524"/>
<gene>
    <name evidence="5" type="ORF">PHACADRAFT_247524</name>
</gene>
<keyword evidence="6" id="KW-1185">Reference proteome</keyword>
<dbReference type="GO" id="GO:0061631">
    <property type="term" value="F:ubiquitin conjugating enzyme activity"/>
    <property type="evidence" value="ECO:0007669"/>
    <property type="project" value="TreeGrafter"/>
</dbReference>
<dbReference type="Pfam" id="PF00179">
    <property type="entry name" value="UQ_con"/>
    <property type="match status" value="1"/>
</dbReference>
<dbReference type="EMBL" id="JH930468">
    <property type="protein sequence ID" value="EKM61135.1"/>
    <property type="molecule type" value="Genomic_DNA"/>
</dbReference>
<dbReference type="OrthoDB" id="1926878at2759"/>
<evidence type="ECO:0000313" key="5">
    <source>
        <dbReference type="EMBL" id="EKM61135.1"/>
    </source>
</evidence>
<feature type="domain" description="UBC core" evidence="4">
    <location>
        <begin position="446"/>
        <end position="609"/>
    </location>
</feature>
<dbReference type="Proteomes" id="UP000008370">
    <property type="component" value="Unassembled WGS sequence"/>
</dbReference>
<dbReference type="AlphaFoldDB" id="K5WNV3"/>
<dbReference type="SUPFAM" id="SSF54495">
    <property type="entry name" value="UBC-like"/>
    <property type="match status" value="1"/>
</dbReference>
<evidence type="ECO:0000313" key="6">
    <source>
        <dbReference type="Proteomes" id="UP000008370"/>
    </source>
</evidence>
<evidence type="ECO:0000259" key="4">
    <source>
        <dbReference type="PROSITE" id="PS50127"/>
    </source>
</evidence>
<dbReference type="SMART" id="SM00212">
    <property type="entry name" value="UBCc"/>
    <property type="match status" value="1"/>
</dbReference>
<proteinExistence type="predicted"/>
<organism evidence="5 6">
    <name type="scientific">Phanerochaete carnosa (strain HHB-10118-sp)</name>
    <name type="common">White-rot fungus</name>
    <name type="synonym">Peniophora carnosa</name>
    <dbReference type="NCBI Taxonomy" id="650164"/>
    <lineage>
        <taxon>Eukaryota</taxon>
        <taxon>Fungi</taxon>
        <taxon>Dikarya</taxon>
        <taxon>Basidiomycota</taxon>
        <taxon>Agaricomycotina</taxon>
        <taxon>Agaricomycetes</taxon>
        <taxon>Polyporales</taxon>
        <taxon>Phanerochaetaceae</taxon>
        <taxon>Phanerochaete</taxon>
    </lineage>
</organism>
<evidence type="ECO:0000256" key="2">
    <source>
        <dbReference type="ARBA" id="ARBA00022786"/>
    </source>
</evidence>
<keyword evidence="2" id="KW-0833">Ubl conjugation pathway</keyword>
<dbReference type="InParanoid" id="K5WNV3"/>
<feature type="region of interest" description="Disordered" evidence="3">
    <location>
        <begin position="376"/>
        <end position="413"/>
    </location>
</feature>
<dbReference type="HOGENOM" id="CLU_005619_0_0_1"/>
<dbReference type="GeneID" id="18914106"/>
<dbReference type="PANTHER" id="PTHR46116">
    <property type="entry name" value="(E3-INDEPENDENT) E2 UBIQUITIN-CONJUGATING ENZYME"/>
    <property type="match status" value="1"/>
</dbReference>
<dbReference type="InterPro" id="IPR000608">
    <property type="entry name" value="UBC"/>
</dbReference>
<name>K5WNV3_PHACS</name>
<evidence type="ECO:0000256" key="1">
    <source>
        <dbReference type="ARBA" id="ARBA00022679"/>
    </source>
</evidence>
<sequence>MEAAQRPRPQRFWHGPNLNKLTLIRRRAEQTMRVGDRVVLKNTEGPVSTHGREGEGPGILTVRTLVVRETRTTVNVLWQDGTRETLDAKDTIPYLNPDEYDCWPGDHVIWKGEDQTRSAVVQSVNAFDRTAYIRYSDDGSVELASVLELDPHGSSDWSSVSPVEGLGLHRGEFIFIHKEGTTNGAQSPMVPRIGEMEDWVRESPVTQLAENGQLGGWRRTMAEIGNDIAQRRGKDPAVEEGKLKRPQQNDTSLNWFGEVVDLRLDGTVDVMLPGSIAGNLPLGRLTRLYDGLEQLEDMWDDDLSDSGDSYGSHDEPEQVWALNERGEWEVNADDGDDWSTDEGDAMEVDAEGWLSTDPTAMQLTEDVPVAEIEVSPGETATPEPSADRPVPENVPKDASPVQNGDKSVVSANEEDREKYWKRFEILPSVPIDHAFYTSAPAQPSRNFLARLSKEYRVLSSSLPGSVIVRTYEDRNDLLRCLIIGPENTPYEDAPFVTDWMLDSNFPQSPPIAHFHSWTNGNGRVNPNLYEEGKVCLSILGTWAGDKNEMWSAARSSLLQAFVSIQGLVLVKEPWFCEPAYEKLRGTEEGIVNSRLYSEKAYVLSRGFVRRALELPPGSLETELKWLYFTNGRLKKLLDDARALITKSKAQAEDSEADKELAVPRLTGGGIITLERILGKLQTTYDASCT</sequence>
<dbReference type="RefSeq" id="XP_007390568.1">
    <property type="nucleotide sequence ID" value="XM_007390506.1"/>
</dbReference>
<dbReference type="CDD" id="cd23837">
    <property type="entry name" value="UBCc_UBE2O"/>
    <property type="match status" value="1"/>
</dbReference>
<dbReference type="InterPro" id="IPR016135">
    <property type="entry name" value="UBQ-conjugating_enzyme/RWD"/>
</dbReference>
<keyword evidence="1" id="KW-0808">Transferase</keyword>
<dbReference type="STRING" id="650164.K5WNV3"/>
<dbReference type="PANTHER" id="PTHR46116:SF15">
    <property type="entry name" value="(E3-INDEPENDENT) E2 UBIQUITIN-CONJUGATING ENZYME"/>
    <property type="match status" value="1"/>
</dbReference>
<protein>
    <recommendedName>
        <fullName evidence="4">UBC core domain-containing protein</fullName>
    </recommendedName>
</protein>
<accession>K5WNV3</accession>